<keyword evidence="1" id="KW-0496">Mitochondrion</keyword>
<protein>
    <submittedName>
        <fullName evidence="1">Uncharacterized protein</fullName>
    </submittedName>
</protein>
<evidence type="ECO:0000313" key="1">
    <source>
        <dbReference type="EMBL" id="KUM48512.1"/>
    </source>
</evidence>
<accession>A0A101M081</accession>
<dbReference type="AlphaFoldDB" id="A0A101M081"/>
<reference evidence="1" key="1">
    <citation type="journal article" date="2015" name="Genome Biol. Evol.">
        <title>Organellar Genomes of White Spruce (Picea glauca): Assembly and Annotation.</title>
        <authorList>
            <person name="Jackman S.D."/>
            <person name="Warren R.L."/>
            <person name="Gibb E.A."/>
            <person name="Vandervalk B.P."/>
            <person name="Mohamadi H."/>
            <person name="Chu J."/>
            <person name="Raymond A."/>
            <person name="Pleasance S."/>
            <person name="Coope R."/>
            <person name="Wildung M.R."/>
            <person name="Ritland C.E."/>
            <person name="Bousquet J."/>
            <person name="Jones S.J."/>
            <person name="Bohlmann J."/>
            <person name="Birol I."/>
        </authorList>
    </citation>
    <scope>NUCLEOTIDE SEQUENCE [LARGE SCALE GENOMIC DNA]</scope>
    <source>
        <tissue evidence="1">Flushing bud</tissue>
    </source>
</reference>
<proteinExistence type="predicted"/>
<organism evidence="1">
    <name type="scientific">Picea glauca</name>
    <name type="common">White spruce</name>
    <name type="synonym">Pinus glauca</name>
    <dbReference type="NCBI Taxonomy" id="3330"/>
    <lineage>
        <taxon>Eukaryota</taxon>
        <taxon>Viridiplantae</taxon>
        <taxon>Streptophyta</taxon>
        <taxon>Embryophyta</taxon>
        <taxon>Tracheophyta</taxon>
        <taxon>Spermatophyta</taxon>
        <taxon>Pinopsida</taxon>
        <taxon>Pinidae</taxon>
        <taxon>Conifers I</taxon>
        <taxon>Pinales</taxon>
        <taxon>Pinaceae</taxon>
        <taxon>Picea</taxon>
    </lineage>
</organism>
<gene>
    <name evidence="1" type="ORF">ABT39_MTgene4527</name>
</gene>
<comment type="caution">
    <text evidence="1">The sequence shown here is derived from an EMBL/GenBank/DDBJ whole genome shotgun (WGS) entry which is preliminary data.</text>
</comment>
<geneLocation type="mitochondrion" evidence="1"/>
<sequence length="71" mass="7702">MGEGEESVITYIIANLEMLSKLIELASSPVGREFAASPSSLPSYCQARGTFGRARLTLPLLQLEKKSMIEA</sequence>
<name>A0A101M081_PICGL</name>
<dbReference type="EMBL" id="LKAM01000005">
    <property type="protein sequence ID" value="KUM48512.1"/>
    <property type="molecule type" value="Genomic_DNA"/>
</dbReference>